<dbReference type="Proteomes" id="UP000243784">
    <property type="component" value="Chromosome"/>
</dbReference>
<keyword evidence="2" id="KW-1185">Reference proteome</keyword>
<dbReference type="STRING" id="535712.A4Z71_06595"/>
<accession>A0A1D9E0M9</accession>
<evidence type="ECO:0000313" key="1">
    <source>
        <dbReference type="EMBL" id="AOY56601.1"/>
    </source>
</evidence>
<evidence type="ECO:0000313" key="2">
    <source>
        <dbReference type="Proteomes" id="UP000243784"/>
    </source>
</evidence>
<gene>
    <name evidence="1" type="ORF">A4Z71_06595</name>
</gene>
<reference evidence="1 2" key="1">
    <citation type="journal article" date="2016" name="Biochim. Biophys. Acta">
        <title>Photochemical characterization of actinorhodopsin and its functional existence in the natural host.</title>
        <authorList>
            <person name="Nakamura S."/>
            <person name="Kikukawa T."/>
            <person name="Tamogami J."/>
            <person name="Kamiya M."/>
            <person name="Aizawa T."/>
            <person name="Hahn M.W."/>
            <person name="Ihara K."/>
            <person name="Kamo N."/>
            <person name="Demura M."/>
        </authorList>
    </citation>
    <scope>NUCLEOTIDE SEQUENCE [LARGE SCALE GENOMIC DNA]</scope>
    <source>
        <strain evidence="1 2">MWH-Dar1</strain>
    </source>
</reference>
<dbReference type="EMBL" id="CP015208">
    <property type="protein sequence ID" value="AOY56601.1"/>
    <property type="molecule type" value="Genomic_DNA"/>
</dbReference>
<dbReference type="KEGG" id="rpla:A4Z71_06595"/>
<sequence>MMVSGVCLFTSKVTDEGVERSNPRPGIDGVVGRGWGLADVDGLGEFDGDGEADGLTPTLGLALGEAEGVASTALAEFETKSSTKTAGIVRKTFQFKGLG</sequence>
<organism evidence="1 2">
    <name type="scientific">Candidatus Rhodoluna planktonica</name>
    <dbReference type="NCBI Taxonomy" id="535712"/>
    <lineage>
        <taxon>Bacteria</taxon>
        <taxon>Bacillati</taxon>
        <taxon>Actinomycetota</taxon>
        <taxon>Actinomycetes</taxon>
        <taxon>Micrococcales</taxon>
        <taxon>Microbacteriaceae</taxon>
        <taxon>Luna cluster</taxon>
        <taxon>Luna-1 subcluster</taxon>
        <taxon>Rhodoluna</taxon>
    </lineage>
</organism>
<dbReference type="AlphaFoldDB" id="A0A1D9E0M9"/>
<name>A0A1D9E0M9_9MICO</name>
<proteinExistence type="predicted"/>
<protein>
    <submittedName>
        <fullName evidence="1">Uncharacterized protein</fullName>
    </submittedName>
</protein>